<dbReference type="InterPro" id="IPR050925">
    <property type="entry name" value="Rhomboid_protease_S54"/>
</dbReference>
<sequence>MTETTPPQINQKLQIQTWWFTALLIAVNVGLFGWQILSGVNITDPAPVDAIAWGADFTPLTFTGEPERLFSSMFFHFGMIHLMLNMWALYIFGSIAEQLFGRSYYVGLYFLAGLMGSVLSSYLSIRDGYELLQHFDPNLLPRISAGASGAVMGLGAALTVVSLFPPLPQQRFWLDKKSLLMIMGINLIFGFTVSGINNAAHIGGMLMGALLAATWYFSQKMQNKVVFQIMALMIGFILLAAFYWYCTALSTGLNPLWHEILRQNQSTF</sequence>
<dbReference type="Pfam" id="PF01694">
    <property type="entry name" value="Rhomboid"/>
    <property type="match status" value="1"/>
</dbReference>
<evidence type="ECO:0000256" key="5">
    <source>
        <dbReference type="ARBA" id="ARBA00022989"/>
    </source>
</evidence>
<feature type="transmembrane region" description="Helical" evidence="7">
    <location>
        <begin position="18"/>
        <end position="37"/>
    </location>
</feature>
<organism evidence="9 10">
    <name type="scientific">Acinetobacter colistiniresistens</name>
    <dbReference type="NCBI Taxonomy" id="280145"/>
    <lineage>
        <taxon>Bacteria</taxon>
        <taxon>Pseudomonadati</taxon>
        <taxon>Pseudomonadota</taxon>
        <taxon>Gammaproteobacteria</taxon>
        <taxon>Moraxellales</taxon>
        <taxon>Moraxellaceae</taxon>
        <taxon>Acinetobacter</taxon>
    </lineage>
</organism>
<reference evidence="9 10" key="1">
    <citation type="submission" date="2019-07" db="EMBL/GenBank/DDBJ databases">
        <title>Draft Genome Sequence of the first blaOXA-58-Harboring Acinetobacter colistiniresistens clinical isolate from Brazil.</title>
        <authorList>
            <person name="Favaro L.S."/>
            <person name="Paula-Petroli S.B."/>
            <person name="Moura C.F."/>
            <person name="Tognim M.C.B."/>
            <person name="Venancio E.J."/>
            <person name="Yamada-Ogatta S.F."/>
            <person name="Carrara-Marroni F.E."/>
        </authorList>
    </citation>
    <scope>NUCLEOTIDE SEQUENCE [LARGE SCALE GENOMIC DNA]</scope>
    <source>
        <strain evidence="9 10">DL</strain>
    </source>
</reference>
<dbReference type="Gene3D" id="1.20.1540.10">
    <property type="entry name" value="Rhomboid-like"/>
    <property type="match status" value="1"/>
</dbReference>
<evidence type="ECO:0000313" key="9">
    <source>
        <dbReference type="EMBL" id="TVT76465.1"/>
    </source>
</evidence>
<keyword evidence="6 7" id="KW-0472">Membrane</keyword>
<accession>A0A558ESU2</accession>
<keyword evidence="9" id="KW-0645">Protease</keyword>
<dbReference type="Proteomes" id="UP000316981">
    <property type="component" value="Unassembled WGS sequence"/>
</dbReference>
<dbReference type="SUPFAM" id="SSF144091">
    <property type="entry name" value="Rhomboid-like"/>
    <property type="match status" value="1"/>
</dbReference>
<evidence type="ECO:0000313" key="10">
    <source>
        <dbReference type="Proteomes" id="UP000316981"/>
    </source>
</evidence>
<proteinExistence type="inferred from homology"/>
<evidence type="ECO:0000256" key="6">
    <source>
        <dbReference type="ARBA" id="ARBA00023136"/>
    </source>
</evidence>
<comment type="subcellular location">
    <subcellularLocation>
        <location evidence="1">Membrane</location>
        <topology evidence="1">Multi-pass membrane protein</topology>
    </subcellularLocation>
</comment>
<dbReference type="AlphaFoldDB" id="A0A558ESU2"/>
<evidence type="ECO:0000256" key="3">
    <source>
        <dbReference type="ARBA" id="ARBA00022692"/>
    </source>
</evidence>
<evidence type="ECO:0000256" key="2">
    <source>
        <dbReference type="ARBA" id="ARBA00009045"/>
    </source>
</evidence>
<feature type="transmembrane region" description="Helical" evidence="7">
    <location>
        <begin position="202"/>
        <end position="218"/>
    </location>
</feature>
<keyword evidence="3 7" id="KW-0812">Transmembrane</keyword>
<evidence type="ECO:0000256" key="1">
    <source>
        <dbReference type="ARBA" id="ARBA00004141"/>
    </source>
</evidence>
<dbReference type="InterPro" id="IPR035952">
    <property type="entry name" value="Rhomboid-like_sf"/>
</dbReference>
<dbReference type="GO" id="GO:0006508">
    <property type="term" value="P:proteolysis"/>
    <property type="evidence" value="ECO:0007669"/>
    <property type="project" value="UniProtKB-KW"/>
</dbReference>
<comment type="similarity">
    <text evidence="2">Belongs to the peptidase S54 family.</text>
</comment>
<dbReference type="PANTHER" id="PTHR43731">
    <property type="entry name" value="RHOMBOID PROTEASE"/>
    <property type="match status" value="1"/>
</dbReference>
<feature type="transmembrane region" description="Helical" evidence="7">
    <location>
        <begin position="225"/>
        <end position="245"/>
    </location>
</feature>
<dbReference type="PANTHER" id="PTHR43731:SF14">
    <property type="entry name" value="PRESENILIN-ASSOCIATED RHOMBOID-LIKE PROTEIN, MITOCHONDRIAL"/>
    <property type="match status" value="1"/>
</dbReference>
<dbReference type="GO" id="GO:0016020">
    <property type="term" value="C:membrane"/>
    <property type="evidence" value="ECO:0007669"/>
    <property type="project" value="UniProtKB-SubCell"/>
</dbReference>
<feature type="transmembrane region" description="Helical" evidence="7">
    <location>
        <begin position="145"/>
        <end position="167"/>
    </location>
</feature>
<protein>
    <submittedName>
        <fullName evidence="9">Rhomboid family intramembrane serine protease</fullName>
    </submittedName>
</protein>
<keyword evidence="5 7" id="KW-1133">Transmembrane helix</keyword>
<evidence type="ECO:0000256" key="7">
    <source>
        <dbReference type="SAM" id="Phobius"/>
    </source>
</evidence>
<keyword evidence="4" id="KW-0378">Hydrolase</keyword>
<dbReference type="RefSeq" id="WP_005243471.1">
    <property type="nucleotide sequence ID" value="NZ_BGNT01000015.1"/>
</dbReference>
<comment type="caution">
    <text evidence="9">The sequence shown here is derived from an EMBL/GenBank/DDBJ whole genome shotgun (WGS) entry which is preliminary data.</text>
</comment>
<evidence type="ECO:0000256" key="4">
    <source>
        <dbReference type="ARBA" id="ARBA00022801"/>
    </source>
</evidence>
<feature type="domain" description="Peptidase S54 rhomboid" evidence="8">
    <location>
        <begin position="65"/>
        <end position="214"/>
    </location>
</feature>
<dbReference type="InterPro" id="IPR022764">
    <property type="entry name" value="Peptidase_S54_rhomboid_dom"/>
</dbReference>
<evidence type="ECO:0000259" key="8">
    <source>
        <dbReference type="Pfam" id="PF01694"/>
    </source>
</evidence>
<dbReference type="EMBL" id="VMTP01000111">
    <property type="protein sequence ID" value="TVT76465.1"/>
    <property type="molecule type" value="Genomic_DNA"/>
</dbReference>
<dbReference type="GO" id="GO:0004252">
    <property type="term" value="F:serine-type endopeptidase activity"/>
    <property type="evidence" value="ECO:0007669"/>
    <property type="project" value="InterPro"/>
</dbReference>
<feature type="transmembrane region" description="Helical" evidence="7">
    <location>
        <begin position="104"/>
        <end position="125"/>
    </location>
</feature>
<name>A0A558ESU2_9GAMM</name>
<feature type="transmembrane region" description="Helical" evidence="7">
    <location>
        <begin position="73"/>
        <end position="92"/>
    </location>
</feature>
<gene>
    <name evidence="9" type="ORF">FPV60_20310</name>
</gene>
<feature type="transmembrane region" description="Helical" evidence="7">
    <location>
        <begin position="179"/>
        <end position="196"/>
    </location>
</feature>